<reference evidence="1 2" key="2">
    <citation type="submission" date="2018-11" db="EMBL/GenBank/DDBJ databases">
        <authorList>
            <consortium name="Pathogen Informatics"/>
        </authorList>
    </citation>
    <scope>NUCLEOTIDE SEQUENCE [LARGE SCALE GENOMIC DNA]</scope>
</reference>
<dbReference type="STRING" id="60517.A0A0R3VYK4"/>
<evidence type="ECO:0000313" key="2">
    <source>
        <dbReference type="Proteomes" id="UP000282613"/>
    </source>
</evidence>
<dbReference type="AlphaFoldDB" id="A0A0R3VYK4"/>
<accession>A0A0R3VYK4</accession>
<organism evidence="3">
    <name type="scientific">Taenia asiatica</name>
    <name type="common">Asian tapeworm</name>
    <dbReference type="NCBI Taxonomy" id="60517"/>
    <lineage>
        <taxon>Eukaryota</taxon>
        <taxon>Metazoa</taxon>
        <taxon>Spiralia</taxon>
        <taxon>Lophotrochozoa</taxon>
        <taxon>Platyhelminthes</taxon>
        <taxon>Cestoda</taxon>
        <taxon>Eucestoda</taxon>
        <taxon>Cyclophyllidea</taxon>
        <taxon>Taeniidae</taxon>
        <taxon>Taenia</taxon>
    </lineage>
</organism>
<dbReference type="Gene3D" id="1.25.50.20">
    <property type="match status" value="1"/>
</dbReference>
<dbReference type="WBParaSite" id="TASK_0000249801-mRNA-1">
    <property type="protein sequence ID" value="TASK_0000249801-mRNA-1"/>
    <property type="gene ID" value="TASK_0000249801"/>
</dbReference>
<gene>
    <name evidence="1" type="ORF">TASK_LOCUS2499</name>
</gene>
<name>A0A0R3VYK4_TAEAS</name>
<sequence length="114" mass="12781">MRALIQLPGKMKPWLDAAVVAYTSRQKVYDGACLDPVKAKMLGVASIPPKLVSEGSASDFASQKRYDEIKAFFAEHEVPCPRVIQQTLESVKINVDQWKRDEKSVGKFLQKLLC</sequence>
<protein>
    <submittedName>
        <fullName evidence="3">Transaldolase</fullName>
    </submittedName>
</protein>
<proteinExistence type="predicted"/>
<evidence type="ECO:0000313" key="3">
    <source>
        <dbReference type="WBParaSite" id="TASK_0000249801-mRNA-1"/>
    </source>
</evidence>
<dbReference type="EMBL" id="UYRS01001844">
    <property type="protein sequence ID" value="VDK25386.1"/>
    <property type="molecule type" value="Genomic_DNA"/>
</dbReference>
<keyword evidence="2" id="KW-1185">Reference proteome</keyword>
<evidence type="ECO:0000313" key="1">
    <source>
        <dbReference type="EMBL" id="VDK25386.1"/>
    </source>
</evidence>
<reference evidence="3" key="1">
    <citation type="submission" date="2017-02" db="UniProtKB">
        <authorList>
            <consortium name="WormBaseParasite"/>
        </authorList>
    </citation>
    <scope>IDENTIFICATION</scope>
</reference>
<dbReference type="Proteomes" id="UP000282613">
    <property type="component" value="Unassembled WGS sequence"/>
</dbReference>